<proteinExistence type="predicted"/>
<name>A0AAE3AHV4_9FIRM</name>
<dbReference type="InterPro" id="IPR026881">
    <property type="entry name" value="WYL_dom"/>
</dbReference>
<evidence type="ECO:0000313" key="2">
    <source>
        <dbReference type="EMBL" id="MCC2130253.1"/>
    </source>
</evidence>
<dbReference type="Proteomes" id="UP001199319">
    <property type="component" value="Unassembled WGS sequence"/>
</dbReference>
<evidence type="ECO:0000313" key="3">
    <source>
        <dbReference type="Proteomes" id="UP001199319"/>
    </source>
</evidence>
<dbReference type="PANTHER" id="PTHR34580">
    <property type="match status" value="1"/>
</dbReference>
<dbReference type="Pfam" id="PF13280">
    <property type="entry name" value="WYL"/>
    <property type="match status" value="1"/>
</dbReference>
<dbReference type="RefSeq" id="WP_302929469.1">
    <property type="nucleotide sequence ID" value="NZ_JAJEPW010000041.1"/>
</dbReference>
<dbReference type="EMBL" id="JAJEPW010000041">
    <property type="protein sequence ID" value="MCC2130253.1"/>
    <property type="molecule type" value="Genomic_DNA"/>
</dbReference>
<organism evidence="2 3">
    <name type="scientific">Brotocaccenecus cirricatena</name>
    <dbReference type="NCBI Taxonomy" id="3064195"/>
    <lineage>
        <taxon>Bacteria</taxon>
        <taxon>Bacillati</taxon>
        <taxon>Bacillota</taxon>
        <taxon>Clostridia</taxon>
        <taxon>Eubacteriales</taxon>
        <taxon>Oscillospiraceae</taxon>
        <taxon>Brotocaccenecus</taxon>
    </lineage>
</organism>
<dbReference type="PANTHER" id="PTHR34580:SF1">
    <property type="entry name" value="PROTEIN PAFC"/>
    <property type="match status" value="1"/>
</dbReference>
<dbReference type="InterPro" id="IPR051534">
    <property type="entry name" value="CBASS_pafABC_assoc_protein"/>
</dbReference>
<keyword evidence="3" id="KW-1185">Reference proteome</keyword>
<feature type="domain" description="WYL" evidence="1">
    <location>
        <begin position="15"/>
        <end position="87"/>
    </location>
</feature>
<comment type="caution">
    <text evidence="2">The sequence shown here is derived from an EMBL/GenBank/DDBJ whole genome shotgun (WGS) entry which is preliminary data.</text>
</comment>
<evidence type="ECO:0000259" key="1">
    <source>
        <dbReference type="Pfam" id="PF13280"/>
    </source>
</evidence>
<dbReference type="AlphaFoldDB" id="A0AAE3AHV4"/>
<gene>
    <name evidence="2" type="ORF">LKD37_12165</name>
</gene>
<protein>
    <submittedName>
        <fullName evidence="2">WYL domain-containing protein</fullName>
    </submittedName>
</protein>
<reference evidence="2" key="1">
    <citation type="submission" date="2021-10" db="EMBL/GenBank/DDBJ databases">
        <title>Anaerobic single-cell dispensing facilitates the cultivation of human gut bacteria.</title>
        <authorList>
            <person name="Afrizal A."/>
        </authorList>
    </citation>
    <scope>NUCLEOTIDE SEQUENCE</scope>
    <source>
        <strain evidence="2">CLA-AA-H272</strain>
    </source>
</reference>
<accession>A0AAE3AHV4</accession>
<dbReference type="PROSITE" id="PS52050">
    <property type="entry name" value="WYL"/>
    <property type="match status" value="1"/>
</dbReference>
<sequence>MDGRGKLENKQIFYIIDTINEAINRHKKIRFRKIEYNVKKERVLHHGGEKYTFSPYSLVWDGDNYYVVGYSDKYENIGSHRVDRIAEQPEILDEPAVPPKAGFSVEKYVKTTFRMYNAPRKEVELLCDNGVMDAIIDQFGPDVHTYAGDLQNFRVIEEVAVGKVFFNWIFGFEGKVRIKAPADVKEQYRQMVENAAKVL</sequence>